<comment type="similarity">
    <text evidence="2 7">Belongs to the FHIPEP (flagella/HR/invasion proteins export pore) family.</text>
</comment>
<keyword evidence="9" id="KW-0969">Cilium</keyword>
<feature type="transmembrane region" description="Helical" evidence="7">
    <location>
        <begin position="76"/>
        <end position="96"/>
    </location>
</feature>
<dbReference type="GeneID" id="93246327"/>
<feature type="transmembrane region" description="Helical" evidence="7">
    <location>
        <begin position="20"/>
        <end position="39"/>
    </location>
</feature>
<dbReference type="PROSITE" id="PS00994">
    <property type="entry name" value="FHIPEP"/>
    <property type="match status" value="1"/>
</dbReference>
<dbReference type="InterPro" id="IPR006301">
    <property type="entry name" value="FlhA"/>
</dbReference>
<keyword evidence="7" id="KW-1006">Bacterial flagellum protein export</keyword>
<keyword evidence="7" id="KW-0813">Transport</keyword>
<keyword evidence="6 7" id="KW-0472">Membrane</keyword>
<dbReference type="KEGG" id="echu:RQP59_15240"/>
<reference evidence="9" key="1">
    <citation type="submission" date="2023-09" db="EMBL/GenBank/DDBJ databases">
        <title>Coexistence of blaNDM-1 and blaKPC-2 in Enterobacter chuandaensis.</title>
        <authorList>
            <person name="Chen R."/>
        </authorList>
    </citation>
    <scope>NUCLEOTIDE SEQUENCE</scope>
    <source>
        <strain evidence="9">FAHZZU5885</strain>
    </source>
</reference>
<evidence type="ECO:0000256" key="3">
    <source>
        <dbReference type="ARBA" id="ARBA00022475"/>
    </source>
</evidence>
<keyword evidence="3 7" id="KW-1003">Cell membrane</keyword>
<dbReference type="PIRSF" id="PIRSF005419">
    <property type="entry name" value="FlhA"/>
    <property type="match status" value="1"/>
</dbReference>
<evidence type="ECO:0000313" key="8">
    <source>
        <dbReference type="EMBL" id="MFB4719219.1"/>
    </source>
</evidence>
<dbReference type="Gene3D" id="1.10.8.540">
    <property type="entry name" value="FHIPEP family, domain 3"/>
    <property type="match status" value="1"/>
</dbReference>
<keyword evidence="7" id="KW-0653">Protein transport</keyword>
<evidence type="ECO:0000256" key="2">
    <source>
        <dbReference type="ARBA" id="ARBA00008835"/>
    </source>
</evidence>
<dbReference type="PRINTS" id="PR00949">
    <property type="entry name" value="TYPE3IMAPROT"/>
</dbReference>
<dbReference type="PANTHER" id="PTHR30161:SF1">
    <property type="entry name" value="FLAGELLAR BIOSYNTHESIS PROTEIN FLHA-RELATED"/>
    <property type="match status" value="1"/>
</dbReference>
<evidence type="ECO:0000256" key="7">
    <source>
        <dbReference type="RuleBase" id="RU364093"/>
    </source>
</evidence>
<name>A0AA96RPU9_9ENTR</name>
<dbReference type="Gene3D" id="3.40.50.12790">
    <property type="entry name" value="FHIPEP family, domain 4"/>
    <property type="match status" value="1"/>
</dbReference>
<dbReference type="GO" id="GO:0044780">
    <property type="term" value="P:bacterial-type flagellum assembly"/>
    <property type="evidence" value="ECO:0007669"/>
    <property type="project" value="InterPro"/>
</dbReference>
<dbReference type="GO" id="GO:0005886">
    <property type="term" value="C:plasma membrane"/>
    <property type="evidence" value="ECO:0007669"/>
    <property type="project" value="UniProtKB-SubCell"/>
</dbReference>
<dbReference type="RefSeq" id="WP_080329606.1">
    <property type="nucleotide sequence ID" value="NZ_CP097173.1"/>
</dbReference>
<feature type="transmembrane region" description="Helical" evidence="7">
    <location>
        <begin position="250"/>
        <end position="272"/>
    </location>
</feature>
<dbReference type="InterPro" id="IPR042196">
    <property type="entry name" value="FHIPEP_4"/>
</dbReference>
<evidence type="ECO:0000313" key="10">
    <source>
        <dbReference type="Proteomes" id="UP001577381"/>
    </source>
</evidence>
<keyword evidence="7" id="KW-1005">Bacterial flagellum biogenesis</keyword>
<evidence type="ECO:0000256" key="5">
    <source>
        <dbReference type="ARBA" id="ARBA00022989"/>
    </source>
</evidence>
<keyword evidence="10" id="KW-1185">Reference proteome</keyword>
<dbReference type="Gene3D" id="3.40.30.60">
    <property type="entry name" value="FHIPEP family, domain 1"/>
    <property type="match status" value="1"/>
</dbReference>
<proteinExistence type="inferred from homology"/>
<dbReference type="GO" id="GO:0009306">
    <property type="term" value="P:protein secretion"/>
    <property type="evidence" value="ECO:0007669"/>
    <property type="project" value="InterPro"/>
</dbReference>
<dbReference type="InterPro" id="IPR025505">
    <property type="entry name" value="FHIPEP_CS"/>
</dbReference>
<dbReference type="InterPro" id="IPR001712">
    <property type="entry name" value="T3SS_FHIPEP"/>
</dbReference>
<feature type="transmembrane region" description="Helical" evidence="7">
    <location>
        <begin position="284"/>
        <end position="304"/>
    </location>
</feature>
<accession>A0AA96RPU9</accession>
<evidence type="ECO:0000313" key="9">
    <source>
        <dbReference type="EMBL" id="WNS36440.1"/>
    </source>
</evidence>
<sequence length="697" mass="75677">MANIATKLRLPNMKETQWQVLAGPVLIMTILAMMILPLPTFVLDLLFTFNIVLSIMILLVAMFTQNTLEFSAFPTVLLFSTLLRLALNVASTRVILMNGHTGSEAAGQVVEAFGHFLVGGNFAIGIIVFVILIIINFMVITKGAGRIAEVGARFSLDGMPGKQMAIDADLNAGLIGEEEAKRRRKEVTQEADFYGSMDGASKFVRGDAIAGLLIMAINIIGGLVIGVMQHDMSVGVAGETYTLLTIGDGLVAQIPGLVISTAAGVVVTRVANDQDVGEQMVGQLFTSPRVIVLAAGVIGLLGLIPGMPNVVFLLFTAVLLGVAWWLRGREGEVKKSSGAQADAEAAEAEVAQVHEATWSDVHMEDTLGLEVGYRLIPMVDHEQQGQLLTRVRGIRKKFAQQMGFLPPAVHIRDNLDLAPTHYRILLKGVTIGSGDVQPDRWMAINPGCAEGEVPGTPCTEPTFGLPALWIDEVHRELAQTLGYTVVDPSSVVATHLNHLMSTHTEELFGRQEAQQLLDQITKHSPKLVEDLIPAVISLTTLHKVLQNLLAERVPIRDMRTIIDTLAEFATAQSDADELTTRVRARLSRAITQQWFPGEDDIQLIGLDLSLEQLLVQATQSGSAIEPGIAENLMKQTEQALQHQEGLGAPPVLLVNPALRLMLSRYLRRIFPQLAVLSSQEINTQRNVRMTYLIGGKG</sequence>
<protein>
    <recommendedName>
        <fullName evidence="7">Flagellar biosynthesis protein FlhA</fullName>
    </recommendedName>
</protein>
<comment type="function">
    <text evidence="7">Required for formation of the rod structure of the flagellar apparatus. Together with FliI and FliH, may constitute the export apparatus of flagellin.</text>
</comment>
<evidence type="ECO:0000256" key="6">
    <source>
        <dbReference type="ARBA" id="ARBA00023136"/>
    </source>
</evidence>
<dbReference type="InterPro" id="IPR042193">
    <property type="entry name" value="FHIPEP_3"/>
</dbReference>
<evidence type="ECO:0000256" key="1">
    <source>
        <dbReference type="ARBA" id="ARBA00004651"/>
    </source>
</evidence>
<dbReference type="InterPro" id="IPR042194">
    <property type="entry name" value="FHIPEP_1"/>
</dbReference>
<feature type="transmembrane region" description="Helical" evidence="7">
    <location>
        <begin position="209"/>
        <end position="230"/>
    </location>
</feature>
<keyword evidence="9" id="KW-0966">Cell projection</keyword>
<dbReference type="EMBL" id="CP135253">
    <property type="protein sequence ID" value="WNS36440.1"/>
    <property type="molecule type" value="Genomic_DNA"/>
</dbReference>
<organism evidence="9">
    <name type="scientific">Enterobacter chuandaensis</name>
    <dbReference type="NCBI Taxonomy" id="2497875"/>
    <lineage>
        <taxon>Bacteria</taxon>
        <taxon>Pseudomonadati</taxon>
        <taxon>Pseudomonadota</taxon>
        <taxon>Gammaproteobacteria</taxon>
        <taxon>Enterobacterales</taxon>
        <taxon>Enterobacteriaceae</taxon>
        <taxon>Enterobacter</taxon>
        <taxon>Enterobacter cloacae complex</taxon>
    </lineage>
</organism>
<dbReference type="AlphaFoldDB" id="A0AA96RPU9"/>
<gene>
    <name evidence="7 9" type="primary">flhA</name>
    <name evidence="8" type="ORF">ACE3KR_10020</name>
    <name evidence="9" type="ORF">RQP59_15240</name>
</gene>
<comment type="subcellular location">
    <subcellularLocation>
        <location evidence="1 7">Cell membrane</location>
        <topology evidence="1 7">Multi-pass membrane protein</topology>
    </subcellularLocation>
</comment>
<dbReference type="Pfam" id="PF00771">
    <property type="entry name" value="FHIPEP"/>
    <property type="match status" value="1"/>
</dbReference>
<keyword evidence="9" id="KW-0282">Flagellum</keyword>
<evidence type="ECO:0000256" key="4">
    <source>
        <dbReference type="ARBA" id="ARBA00022692"/>
    </source>
</evidence>
<dbReference type="EMBL" id="JBHGSI010000002">
    <property type="protein sequence ID" value="MFB4719219.1"/>
    <property type="molecule type" value="Genomic_DNA"/>
</dbReference>
<keyword evidence="4 7" id="KW-0812">Transmembrane</keyword>
<dbReference type="Proteomes" id="UP001577381">
    <property type="component" value="Unassembled WGS sequence"/>
</dbReference>
<dbReference type="PANTHER" id="PTHR30161">
    <property type="entry name" value="FLAGELLAR EXPORT PROTEIN, MEMBRANE FLHA SUBUNIT-RELATED"/>
    <property type="match status" value="1"/>
</dbReference>
<reference evidence="8 10" key="2">
    <citation type="submission" date="2024-09" db="EMBL/GenBank/DDBJ databases">
        <title>Molecular characterization of Carbapenemase-producing Enterobacter cloacae Complex from Infections in Argentina.</title>
        <authorList>
            <person name="De Mendieta J.M."/>
            <person name="Gomez S."/>
        </authorList>
    </citation>
    <scope>NUCLEOTIDE SEQUENCE [LARGE SCALE GENOMIC DNA]</scope>
    <source>
        <strain evidence="8 10">M23267</strain>
    </source>
</reference>
<keyword evidence="5 7" id="KW-1133">Transmembrane helix</keyword>
<dbReference type="NCBIfam" id="TIGR01398">
    <property type="entry name" value="FlhA"/>
    <property type="match status" value="1"/>
</dbReference>
<feature type="transmembrane region" description="Helical" evidence="7">
    <location>
        <begin position="45"/>
        <end position="64"/>
    </location>
</feature>
<feature type="transmembrane region" description="Helical" evidence="7">
    <location>
        <begin position="116"/>
        <end position="139"/>
    </location>
</feature>